<accession>A0A0G4G9L0</accession>
<dbReference type="AlphaFoldDB" id="A0A0G4G9L0"/>
<dbReference type="InterPro" id="IPR017896">
    <property type="entry name" value="4Fe4S_Fe-S-bd"/>
</dbReference>
<evidence type="ECO:0000259" key="1">
    <source>
        <dbReference type="PROSITE" id="PS51379"/>
    </source>
</evidence>
<dbReference type="VEuPathDB" id="CryptoDB:Cvel_20896"/>
<dbReference type="PROSITE" id="PS51379">
    <property type="entry name" value="4FE4S_FER_2"/>
    <property type="match status" value="1"/>
</dbReference>
<dbReference type="EMBL" id="CDMZ01001011">
    <property type="protein sequence ID" value="CEM25639.1"/>
    <property type="molecule type" value="Genomic_DNA"/>
</dbReference>
<reference evidence="2" key="1">
    <citation type="submission" date="2014-11" db="EMBL/GenBank/DDBJ databases">
        <authorList>
            <person name="Otto D Thomas"/>
            <person name="Naeem Raeece"/>
        </authorList>
    </citation>
    <scope>NUCLEOTIDE SEQUENCE</scope>
</reference>
<protein>
    <recommendedName>
        <fullName evidence="1">4Fe-4S ferredoxin-type domain-containing protein</fullName>
    </recommendedName>
</protein>
<organism evidence="2">
    <name type="scientific">Chromera velia CCMP2878</name>
    <dbReference type="NCBI Taxonomy" id="1169474"/>
    <lineage>
        <taxon>Eukaryota</taxon>
        <taxon>Sar</taxon>
        <taxon>Alveolata</taxon>
        <taxon>Colpodellida</taxon>
        <taxon>Chromeraceae</taxon>
        <taxon>Chromera</taxon>
    </lineage>
</organism>
<proteinExistence type="predicted"/>
<feature type="domain" description="4Fe-4S ferredoxin-type" evidence="1">
    <location>
        <begin position="111"/>
        <end position="141"/>
    </location>
</feature>
<gene>
    <name evidence="2" type="ORF">Cvel_20896</name>
</gene>
<name>A0A0G4G9L0_9ALVE</name>
<sequence>MMACECCYNKLVGLPMPAKTSKSCFGGTKTQETETGGKTAVISVCGGQHCHDCGESACYPNPVMMVLSKEKIMSALPLCQGCKDILPTLATFESDLDRILATTVIYAEKVGGPYHNHDTTVPCCACNVNICPVPWLKIKEDIQRERMAFGAWGRAPVLVKDKEGNILQRLCAGCAADSNKCQFCMQFVTENSMMSGGFMDETRFATKMKTLELTLVARHRTPPTEWLFDGGDGANLPRTNFLEYEGPQVKQRGLGRGGMMTQQQQPMAMQQQPMAGMGTGMGPMGMQPGFQSMQQQPMVQPQQMMQPGFGTWGGVGMQPMAMQQQPMTMSAHQQPMIMSGSYPYGGMPATYAGGMPAYGGMVGYGY</sequence>
<evidence type="ECO:0000313" key="2">
    <source>
        <dbReference type="EMBL" id="CEM25639.1"/>
    </source>
</evidence>